<dbReference type="Gene3D" id="3.40.50.1820">
    <property type="entry name" value="alpha/beta hydrolase"/>
    <property type="match status" value="2"/>
</dbReference>
<dbReference type="InterPro" id="IPR029058">
    <property type="entry name" value="AB_hydrolase_fold"/>
</dbReference>
<proteinExistence type="predicted"/>
<feature type="region of interest" description="Disordered" evidence="1">
    <location>
        <begin position="517"/>
        <end position="547"/>
    </location>
</feature>
<organism evidence="2 3">
    <name type="scientific">Kocuria tytonis</name>
    <dbReference type="NCBI Taxonomy" id="2054280"/>
    <lineage>
        <taxon>Bacteria</taxon>
        <taxon>Bacillati</taxon>
        <taxon>Actinomycetota</taxon>
        <taxon>Actinomycetes</taxon>
        <taxon>Micrococcales</taxon>
        <taxon>Micrococcaceae</taxon>
        <taxon>Kocuria</taxon>
    </lineage>
</organism>
<evidence type="ECO:0008006" key="4">
    <source>
        <dbReference type="Google" id="ProtNLM"/>
    </source>
</evidence>
<name>A0A495A3K0_9MICC</name>
<comment type="caution">
    <text evidence="2">The sequence shown here is derived from an EMBL/GenBank/DDBJ whole genome shotgun (WGS) entry which is preliminary data.</text>
</comment>
<dbReference type="OrthoDB" id="249225at2"/>
<feature type="region of interest" description="Disordered" evidence="1">
    <location>
        <begin position="237"/>
        <end position="300"/>
    </location>
</feature>
<dbReference type="EMBL" id="PNJG02000003">
    <property type="protein sequence ID" value="RKQ34170.1"/>
    <property type="molecule type" value="Genomic_DNA"/>
</dbReference>
<keyword evidence="3" id="KW-1185">Reference proteome</keyword>
<evidence type="ECO:0000313" key="2">
    <source>
        <dbReference type="EMBL" id="RKQ34170.1"/>
    </source>
</evidence>
<feature type="region of interest" description="Disordered" evidence="1">
    <location>
        <begin position="1"/>
        <end position="38"/>
    </location>
</feature>
<sequence length="562" mass="59150">MITDTHTSVPRAARGGDVPGAAPAPSDRGPAGIHGAGMWTGSGDTATVTWLHTPENGRVRALVVLAPPVGPDHTRSYRELRQLAMMLAGAGYCVARVNYRGTGDSHGLRPDDDVAALWERNVRDAVTQARAVCGIADAPVYGIGHRVGTALLLRAVECFDRVIAWEPESGAEFLRRWSRPRAVDPRDVPPEHGVDLPGLWLTAAQAAQLRALPGPAPDVDRPDADRPDAVQVLGWTARGAGPASRGNASEYPVGAASSSAPRHGTARRLPGRHTPGAPVPHEQAPRGCDPRTRNPLTDLQDEEPVRYDVLEDLLWALPRPRLVPFTGVGRGPARNEFVADSGHACVEELVAVGWRGHCGVLSGPATALPGTDDGSGNRAAAPDGPAVVLVAGGCGARDASGLWPPVARRLAGRGVVTLRADGDGAGDRVPPWQERIPDPRQAGSARAVRHQLRWLAERHPGPVVLVAAGEGIPTARRVADATDGAPVDGVVLVGSWQRAPGRRPGAAARRVLNAARGLRPRTGGPSRAPRQHRVDVGDAQALSRAARERTARELEALLGNRS</sequence>
<evidence type="ECO:0000256" key="1">
    <source>
        <dbReference type="SAM" id="MobiDB-lite"/>
    </source>
</evidence>
<dbReference type="RefSeq" id="WP_121031634.1">
    <property type="nucleotide sequence ID" value="NZ_PNJG02000003.1"/>
</dbReference>
<dbReference type="AlphaFoldDB" id="A0A495A3K0"/>
<accession>A0A495A3K0</accession>
<dbReference type="Proteomes" id="UP000249516">
    <property type="component" value="Unassembled WGS sequence"/>
</dbReference>
<evidence type="ECO:0000313" key="3">
    <source>
        <dbReference type="Proteomes" id="UP000249516"/>
    </source>
</evidence>
<dbReference type="SUPFAM" id="SSF53474">
    <property type="entry name" value="alpha/beta-Hydrolases"/>
    <property type="match status" value="2"/>
</dbReference>
<protein>
    <recommendedName>
        <fullName evidence="4">Serine aminopeptidase S33 domain-containing protein</fullName>
    </recommendedName>
</protein>
<reference evidence="2 3" key="1">
    <citation type="submission" date="2018-10" db="EMBL/GenBank/DDBJ databases">
        <title>Kocuria tytouropygialis sp. nov., isolated from the uropygial gland of an American barn owl (Tyto furcata).</title>
        <authorList>
            <person name="Braun M.S."/>
            <person name="Wang E."/>
            <person name="Zimmermann S."/>
            <person name="Wagner H."/>
            <person name="Wink M."/>
        </authorList>
    </citation>
    <scope>NUCLEOTIDE SEQUENCE [LARGE SCALE GENOMIC DNA]</scope>
    <source>
        <strain evidence="2 3">442</strain>
    </source>
</reference>
<gene>
    <name evidence="2" type="ORF">C1C97_010055</name>
</gene>